<reference evidence="2 3" key="1">
    <citation type="journal article" date="2017" name="Genome Biol. Evol.">
        <title>Phytophthora megakarya and P. palmivora, closely related causal agents of cacao black pod rot, underwent increases in genome sizes and gene numbers by different mechanisms.</title>
        <authorList>
            <person name="Ali S.S."/>
            <person name="Shao J."/>
            <person name="Lary D.J."/>
            <person name="Kronmiller B."/>
            <person name="Shen D."/>
            <person name="Strem M.D."/>
            <person name="Amoako-Attah I."/>
            <person name="Akrofi A.Y."/>
            <person name="Begoude B.A."/>
            <person name="Ten Hoopen G.M."/>
            <person name="Coulibaly K."/>
            <person name="Kebe B.I."/>
            <person name="Melnick R.L."/>
            <person name="Guiltinan M.J."/>
            <person name="Tyler B.M."/>
            <person name="Meinhardt L.W."/>
            <person name="Bailey B.A."/>
        </authorList>
    </citation>
    <scope>NUCLEOTIDE SEQUENCE [LARGE SCALE GENOMIC DNA]</scope>
    <source>
        <strain evidence="3">sbr112.9</strain>
    </source>
</reference>
<accession>A0A2P4X5X5</accession>
<keyword evidence="3" id="KW-1185">Reference proteome</keyword>
<feature type="compositionally biased region" description="Basic and acidic residues" evidence="1">
    <location>
        <begin position="59"/>
        <end position="68"/>
    </location>
</feature>
<proteinExistence type="predicted"/>
<organism evidence="2 3">
    <name type="scientific">Phytophthora palmivora</name>
    <dbReference type="NCBI Taxonomy" id="4796"/>
    <lineage>
        <taxon>Eukaryota</taxon>
        <taxon>Sar</taxon>
        <taxon>Stramenopiles</taxon>
        <taxon>Oomycota</taxon>
        <taxon>Peronosporomycetes</taxon>
        <taxon>Peronosporales</taxon>
        <taxon>Peronosporaceae</taxon>
        <taxon>Phytophthora</taxon>
    </lineage>
</organism>
<comment type="caution">
    <text evidence="2">The sequence shown here is derived from an EMBL/GenBank/DDBJ whole genome shotgun (WGS) entry which is preliminary data.</text>
</comment>
<evidence type="ECO:0000313" key="3">
    <source>
        <dbReference type="Proteomes" id="UP000237271"/>
    </source>
</evidence>
<feature type="region of interest" description="Disordered" evidence="1">
    <location>
        <begin position="1"/>
        <end position="68"/>
    </location>
</feature>
<gene>
    <name evidence="2" type="ORF">PHPALM_30108</name>
</gene>
<evidence type="ECO:0000256" key="1">
    <source>
        <dbReference type="SAM" id="MobiDB-lite"/>
    </source>
</evidence>
<dbReference type="EMBL" id="NCKW01016512">
    <property type="protein sequence ID" value="POM60955.1"/>
    <property type="molecule type" value="Genomic_DNA"/>
</dbReference>
<protein>
    <submittedName>
        <fullName evidence="2">Uncharacterized protein</fullName>
    </submittedName>
</protein>
<feature type="compositionally biased region" description="Basic and acidic residues" evidence="1">
    <location>
        <begin position="12"/>
        <end position="34"/>
    </location>
</feature>
<sequence length="68" mass="7525">MVRVPGSVGDSGFHRESHEDVQSAKRNSADKREDDLDPDPDLEDKPFPPQVPTGTPADLDLRRDPSTK</sequence>
<name>A0A2P4X5X5_9STRA</name>
<evidence type="ECO:0000313" key="2">
    <source>
        <dbReference type="EMBL" id="POM60955.1"/>
    </source>
</evidence>
<dbReference type="AlphaFoldDB" id="A0A2P4X5X5"/>
<dbReference type="Proteomes" id="UP000237271">
    <property type="component" value="Unassembled WGS sequence"/>
</dbReference>